<feature type="coiled-coil region" evidence="1">
    <location>
        <begin position="128"/>
        <end position="198"/>
    </location>
</feature>
<organism evidence="3 4">
    <name type="scientific">Nonlabens xylanidelens</name>
    <dbReference type="NCBI Taxonomy" id="191564"/>
    <lineage>
        <taxon>Bacteria</taxon>
        <taxon>Pseudomonadati</taxon>
        <taxon>Bacteroidota</taxon>
        <taxon>Flavobacteriia</taxon>
        <taxon>Flavobacteriales</taxon>
        <taxon>Flavobacteriaceae</taxon>
        <taxon>Nonlabens</taxon>
    </lineage>
</organism>
<dbReference type="EMBL" id="PTJE01000003">
    <property type="protein sequence ID" value="PPK94914.1"/>
    <property type="molecule type" value="Genomic_DNA"/>
</dbReference>
<evidence type="ECO:0000313" key="4">
    <source>
        <dbReference type="Proteomes" id="UP000239002"/>
    </source>
</evidence>
<reference evidence="3 4" key="1">
    <citation type="submission" date="2018-02" db="EMBL/GenBank/DDBJ databases">
        <title>Genomic Encyclopedia of Archaeal and Bacterial Type Strains, Phase II (KMG-II): from individual species to whole genera.</title>
        <authorList>
            <person name="Goeker M."/>
        </authorList>
    </citation>
    <scope>NUCLEOTIDE SEQUENCE [LARGE SCALE GENOMIC DNA]</scope>
    <source>
        <strain evidence="3 4">DSM 16809</strain>
    </source>
</reference>
<dbReference type="OrthoDB" id="1144672at2"/>
<accession>A0A2S6IL00</accession>
<proteinExistence type="predicted"/>
<keyword evidence="1" id="KW-0175">Coiled coil</keyword>
<comment type="caution">
    <text evidence="3">The sequence shown here is derived from an EMBL/GenBank/DDBJ whole genome shotgun (WGS) entry which is preliminary data.</text>
</comment>
<keyword evidence="2" id="KW-0732">Signal</keyword>
<sequence length="205" mass="23564">MKKTIITTLAIAGLFTISNVNAQETYQPAEGVNTGVTKDINGTADDLKDEGIVGVSGWSSFNTLSNHVYMLEGKDFTTTREIIPLMSSNIMMLDDTMPEWLMTEEIMEDVMDVQKDYVELMNGTKMTSHEFEENLEEVIEQYEDLREEVGETVQEYNNVQADAMEEYMEEIENDRSYRKNMQDASEEYEEEIKGLNKITDLEMKK</sequence>
<gene>
    <name evidence="3" type="ORF">LY01_01667</name>
</gene>
<evidence type="ECO:0000256" key="1">
    <source>
        <dbReference type="SAM" id="Coils"/>
    </source>
</evidence>
<name>A0A2S6IL00_9FLAO</name>
<dbReference type="Proteomes" id="UP000239002">
    <property type="component" value="Unassembled WGS sequence"/>
</dbReference>
<feature type="chain" id="PRO_5015486078" evidence="2">
    <location>
        <begin position="23"/>
        <end position="205"/>
    </location>
</feature>
<keyword evidence="4" id="KW-1185">Reference proteome</keyword>
<dbReference type="RefSeq" id="WP_104515362.1">
    <property type="nucleotide sequence ID" value="NZ_MQVW01000024.1"/>
</dbReference>
<evidence type="ECO:0000313" key="3">
    <source>
        <dbReference type="EMBL" id="PPK94914.1"/>
    </source>
</evidence>
<feature type="signal peptide" evidence="2">
    <location>
        <begin position="1"/>
        <end position="22"/>
    </location>
</feature>
<evidence type="ECO:0000256" key="2">
    <source>
        <dbReference type="SAM" id="SignalP"/>
    </source>
</evidence>
<dbReference type="AlphaFoldDB" id="A0A2S6IL00"/>
<protein>
    <submittedName>
        <fullName evidence="3">Uncharacterized protein</fullName>
    </submittedName>
</protein>